<evidence type="ECO:0000313" key="4">
    <source>
        <dbReference type="EMBL" id="QDA56989.1"/>
    </source>
</evidence>
<dbReference type="Gene3D" id="3.30.930.30">
    <property type="match status" value="1"/>
</dbReference>
<reference evidence="4 5" key="1">
    <citation type="submission" date="2019-06" db="EMBL/GenBank/DDBJ databases">
        <title>Thermomonas aquatica sp. nov., isolated from an industrial wastewater treatment plant.</title>
        <authorList>
            <person name="Jeon J.H."/>
            <person name="Park D.-S."/>
        </authorList>
    </citation>
    <scope>NUCLEOTIDE SEQUENCE [LARGE SCALE GENOMIC DNA]</scope>
    <source>
        <strain evidence="4 5">SY21</strain>
    </source>
</reference>
<dbReference type="AlphaFoldDB" id="A0A5B7ZQE6"/>
<feature type="domain" description="MobA/MobL protein" evidence="3">
    <location>
        <begin position="42"/>
        <end position="218"/>
    </location>
</feature>
<dbReference type="EMBL" id="CP040871">
    <property type="protein sequence ID" value="QDA56989.1"/>
    <property type="molecule type" value="Genomic_DNA"/>
</dbReference>
<proteinExistence type="inferred from homology"/>
<dbReference type="Proteomes" id="UP000308149">
    <property type="component" value="Chromosome"/>
</dbReference>
<dbReference type="OrthoDB" id="1634048at2"/>
<keyword evidence="2" id="KW-0184">Conjugation</keyword>
<organism evidence="4 5">
    <name type="scientific">Thermomonas aquatica</name>
    <dbReference type="NCBI Taxonomy" id="2202149"/>
    <lineage>
        <taxon>Bacteria</taxon>
        <taxon>Pseudomonadati</taxon>
        <taxon>Pseudomonadota</taxon>
        <taxon>Gammaproteobacteria</taxon>
        <taxon>Lysobacterales</taxon>
        <taxon>Lysobacteraceae</taxon>
        <taxon>Thermomonas</taxon>
    </lineage>
</organism>
<dbReference type="KEGG" id="thes:FHQ07_06495"/>
<accession>A0A5B7ZQE6</accession>
<sequence length="249" mass="28323">MNALHFGIRSGKRGTASTHLSYVTRGGRHAKRGDLVDTGYGNMPSWAQDNPSLLWKASDTYERKNGSTFRSFIISLPNVLTIEQLRELARDEAQRLAGIKPFQFALHLPSSSLENEPNPHVHIVICDRLPDGIERAPEQMFRRYNAQQPERGGCKKDTGGLPPSELRKAMRAMREAAANNINRTLERYGHDLRIEHRTHKERGVDSPPERYLGPTKIRLMSDADRATYIQKRRVRRRGVPPQPEINTQA</sequence>
<evidence type="ECO:0000256" key="1">
    <source>
        <dbReference type="ARBA" id="ARBA00010873"/>
    </source>
</evidence>
<evidence type="ECO:0000313" key="5">
    <source>
        <dbReference type="Proteomes" id="UP000308149"/>
    </source>
</evidence>
<protein>
    <submittedName>
        <fullName evidence="4">Plasmid mobilization protein</fullName>
    </submittedName>
</protein>
<comment type="similarity">
    <text evidence="1">Belongs to the MobA/MobL family.</text>
</comment>
<dbReference type="RefSeq" id="WP_139716041.1">
    <property type="nucleotide sequence ID" value="NZ_CP040871.1"/>
</dbReference>
<keyword evidence="5" id="KW-1185">Reference proteome</keyword>
<gene>
    <name evidence="4" type="ORF">FHQ07_06495</name>
</gene>
<evidence type="ECO:0000259" key="3">
    <source>
        <dbReference type="Pfam" id="PF03389"/>
    </source>
</evidence>
<evidence type="ECO:0000256" key="2">
    <source>
        <dbReference type="ARBA" id="ARBA00022971"/>
    </source>
</evidence>
<dbReference type="InterPro" id="IPR005053">
    <property type="entry name" value="MobA_MobL"/>
</dbReference>
<name>A0A5B7ZQE6_9GAMM</name>
<dbReference type="Pfam" id="PF03389">
    <property type="entry name" value="MobA_MobL"/>
    <property type="match status" value="1"/>
</dbReference>